<dbReference type="SUPFAM" id="SSF52343">
    <property type="entry name" value="Ferredoxin reductase-like, C-terminal NADP-linked domain"/>
    <property type="match status" value="1"/>
</dbReference>
<accession>A0A485AUC9</accession>
<sequence>MLTAVLQDYGTLAEHDIYIAGRFEMAKIARDLFCNERQAREDRLFGDAFAFI</sequence>
<protein>
    <submittedName>
        <fullName evidence="1">NAD(P)H-flavin reductase</fullName>
        <ecNumber evidence="1">1.16.1.3</ecNumber>
    </submittedName>
</protein>
<dbReference type="GO" id="GO:0016491">
    <property type="term" value="F:oxidoreductase activity"/>
    <property type="evidence" value="ECO:0007669"/>
    <property type="project" value="UniProtKB-KW"/>
</dbReference>
<organism evidence="1 2">
    <name type="scientific">Raoultella terrigena</name>
    <name type="common">Klebsiella terrigena</name>
    <dbReference type="NCBI Taxonomy" id="577"/>
    <lineage>
        <taxon>Bacteria</taxon>
        <taxon>Pseudomonadati</taxon>
        <taxon>Pseudomonadota</taxon>
        <taxon>Gammaproteobacteria</taxon>
        <taxon>Enterobacterales</taxon>
        <taxon>Enterobacteriaceae</taxon>
        <taxon>Klebsiella/Raoultella group</taxon>
        <taxon>Raoultella</taxon>
    </lineage>
</organism>
<reference evidence="1 2" key="1">
    <citation type="submission" date="2019-03" db="EMBL/GenBank/DDBJ databases">
        <authorList>
            <consortium name="Pathogen Informatics"/>
        </authorList>
    </citation>
    <scope>NUCLEOTIDE SEQUENCE [LARGE SCALE GENOMIC DNA]</scope>
    <source>
        <strain evidence="1 2">NCTC13038</strain>
    </source>
</reference>
<dbReference type="AlphaFoldDB" id="A0A485AUC9"/>
<dbReference type="EC" id="1.16.1.3" evidence="1"/>
<dbReference type="EMBL" id="CAADJG010000001">
    <property type="protein sequence ID" value="VFS63573.1"/>
    <property type="molecule type" value="Genomic_DNA"/>
</dbReference>
<name>A0A485AUC9_RAOTE</name>
<evidence type="ECO:0000313" key="2">
    <source>
        <dbReference type="Proteomes" id="UP000332594"/>
    </source>
</evidence>
<evidence type="ECO:0000313" key="1">
    <source>
        <dbReference type="EMBL" id="VFS63573.1"/>
    </source>
</evidence>
<dbReference type="Proteomes" id="UP000332594">
    <property type="component" value="Unassembled WGS sequence"/>
</dbReference>
<gene>
    <name evidence="1" type="primary">fre_2</name>
    <name evidence="1" type="ORF">NCTC13038_00004</name>
</gene>
<keyword evidence="1" id="KW-0560">Oxidoreductase</keyword>
<dbReference type="InterPro" id="IPR039261">
    <property type="entry name" value="FNR_nucleotide-bd"/>
</dbReference>
<proteinExistence type="predicted"/>